<dbReference type="EMBL" id="RCMK01001047">
    <property type="protein sequence ID" value="KAG2903699.1"/>
    <property type="molecule type" value="Genomic_DNA"/>
</dbReference>
<dbReference type="Proteomes" id="UP000736787">
    <property type="component" value="Unassembled WGS sequence"/>
</dbReference>
<evidence type="ECO:0000313" key="7">
    <source>
        <dbReference type="EMBL" id="RAW36433.1"/>
    </source>
</evidence>
<dbReference type="EMBL" id="RCMI01000333">
    <property type="protein sequence ID" value="KAG2916733.1"/>
    <property type="molecule type" value="Genomic_DNA"/>
</dbReference>
<dbReference type="Proteomes" id="UP000735874">
    <property type="component" value="Unassembled WGS sequence"/>
</dbReference>
<dbReference type="Proteomes" id="UP000697107">
    <property type="component" value="Unassembled WGS sequence"/>
</dbReference>
<evidence type="ECO:0000313" key="4">
    <source>
        <dbReference type="EMBL" id="KAG2916733.1"/>
    </source>
</evidence>
<dbReference type="Proteomes" id="UP000760860">
    <property type="component" value="Unassembled WGS sequence"/>
</dbReference>
<evidence type="ECO:0000256" key="1">
    <source>
        <dbReference type="SAM" id="MobiDB-lite"/>
    </source>
</evidence>
<dbReference type="AlphaFoldDB" id="A0A329SI11"/>
<dbReference type="EMBL" id="MJFZ01000139">
    <property type="protein sequence ID" value="RAW36433.1"/>
    <property type="molecule type" value="Genomic_DNA"/>
</dbReference>
<evidence type="ECO:0000313" key="2">
    <source>
        <dbReference type="EMBL" id="KAG2863885.1"/>
    </source>
</evidence>
<evidence type="ECO:0000313" key="5">
    <source>
        <dbReference type="EMBL" id="KAG2973850.1"/>
    </source>
</evidence>
<proteinExistence type="predicted"/>
<dbReference type="Proteomes" id="UP000774804">
    <property type="component" value="Unassembled WGS sequence"/>
</dbReference>
<comment type="caution">
    <text evidence="7">The sequence shown here is derived from an EMBL/GenBank/DDBJ whole genome shotgun (WGS) entry which is preliminary data.</text>
</comment>
<name>A0A329SI11_9STRA</name>
<reference evidence="2" key="2">
    <citation type="submission" date="2018-10" db="EMBL/GenBank/DDBJ databases">
        <title>Effector identification in a new, highly contiguous assembly of the strawberry crown rot pathogen Phytophthora cactorum.</title>
        <authorList>
            <person name="Armitage A.D."/>
            <person name="Nellist C.F."/>
            <person name="Bates H."/>
            <person name="Vickerstaff R.J."/>
            <person name="Harrison R.J."/>
        </authorList>
    </citation>
    <scope>NUCLEOTIDE SEQUENCE</scope>
    <source>
        <strain evidence="2">15-7</strain>
        <strain evidence="4">4032</strain>
        <strain evidence="3">4040</strain>
        <strain evidence="5">P415</strain>
        <strain evidence="6">P421</strain>
    </source>
</reference>
<organism evidence="7 8">
    <name type="scientific">Phytophthora cactorum</name>
    <dbReference type="NCBI Taxonomy" id="29920"/>
    <lineage>
        <taxon>Eukaryota</taxon>
        <taxon>Sar</taxon>
        <taxon>Stramenopiles</taxon>
        <taxon>Oomycota</taxon>
        <taxon>Peronosporomycetes</taxon>
        <taxon>Peronosporales</taxon>
        <taxon>Peronosporaceae</taxon>
        <taxon>Phytophthora</taxon>
    </lineage>
</organism>
<accession>A0A329SI11</accession>
<evidence type="ECO:0000313" key="3">
    <source>
        <dbReference type="EMBL" id="KAG2903699.1"/>
    </source>
</evidence>
<dbReference type="VEuPathDB" id="FungiDB:PC110_g7285"/>
<evidence type="ECO:0000313" key="8">
    <source>
        <dbReference type="Proteomes" id="UP000251314"/>
    </source>
</evidence>
<dbReference type="OrthoDB" id="109411at2759"/>
<keyword evidence="8" id="KW-1185">Reference proteome</keyword>
<feature type="region of interest" description="Disordered" evidence="1">
    <location>
        <begin position="38"/>
        <end position="63"/>
    </location>
</feature>
<reference evidence="7 8" key="1">
    <citation type="submission" date="2018-01" db="EMBL/GenBank/DDBJ databases">
        <title>Draft genome of the strawberry crown rot pathogen Phytophthora cactorum.</title>
        <authorList>
            <person name="Armitage A.D."/>
            <person name="Lysoe E."/>
            <person name="Nellist C.F."/>
            <person name="Harrison R.J."/>
            <person name="Brurberg M.B."/>
        </authorList>
    </citation>
    <scope>NUCLEOTIDE SEQUENCE [LARGE SCALE GENOMIC DNA]</scope>
    <source>
        <strain evidence="7 8">10300</strain>
    </source>
</reference>
<dbReference type="EMBL" id="RCMG01000094">
    <property type="protein sequence ID" value="KAG2863885.1"/>
    <property type="molecule type" value="Genomic_DNA"/>
</dbReference>
<sequence length="63" mass="7316">MFEPMYDMVHVDEKCFYEDVNMRSYLLFVGETALQRSRRSKNHVPMCSGASSIGPTQKREVGR</sequence>
<evidence type="ECO:0000313" key="6">
    <source>
        <dbReference type="EMBL" id="KAG3216094.1"/>
    </source>
</evidence>
<dbReference type="EMBL" id="RCMV01000510">
    <property type="protein sequence ID" value="KAG3216094.1"/>
    <property type="molecule type" value="Genomic_DNA"/>
</dbReference>
<dbReference type="EMBL" id="RCML01000558">
    <property type="protein sequence ID" value="KAG2973850.1"/>
    <property type="molecule type" value="Genomic_DNA"/>
</dbReference>
<dbReference type="Proteomes" id="UP000251314">
    <property type="component" value="Unassembled WGS sequence"/>
</dbReference>
<gene>
    <name evidence="7" type="ORF">PC110_g7285</name>
    <name evidence="2" type="ORF">PC113_g5066</name>
    <name evidence="4" type="ORF">PC115_g10935</name>
    <name evidence="3" type="ORF">PC117_g21210</name>
    <name evidence="5" type="ORF">PC118_g14879</name>
    <name evidence="6" type="ORF">PC129_g13033</name>
</gene>
<protein>
    <submittedName>
        <fullName evidence="7">Uncharacterized protein</fullName>
    </submittedName>
</protein>